<dbReference type="Pfam" id="PF12840">
    <property type="entry name" value="HTH_20"/>
    <property type="match status" value="1"/>
</dbReference>
<keyword evidence="3" id="KW-0804">Transcription</keyword>
<evidence type="ECO:0000256" key="2">
    <source>
        <dbReference type="ARBA" id="ARBA00023125"/>
    </source>
</evidence>
<organism evidence="5 6">
    <name type="scientific">Sphingobium amiense</name>
    <dbReference type="NCBI Taxonomy" id="135719"/>
    <lineage>
        <taxon>Bacteria</taxon>
        <taxon>Pseudomonadati</taxon>
        <taxon>Pseudomonadota</taxon>
        <taxon>Alphaproteobacteria</taxon>
        <taxon>Sphingomonadales</taxon>
        <taxon>Sphingomonadaceae</taxon>
        <taxon>Sphingobium</taxon>
    </lineage>
</organism>
<gene>
    <name evidence="5" type="ORF">SAMIE_1010100</name>
</gene>
<dbReference type="NCBIfam" id="NF033788">
    <property type="entry name" value="HTH_metalloreg"/>
    <property type="match status" value="1"/>
</dbReference>
<keyword evidence="2" id="KW-0238">DNA-binding</keyword>
<dbReference type="InterPro" id="IPR036390">
    <property type="entry name" value="WH_DNA-bd_sf"/>
</dbReference>
<dbReference type="InterPro" id="IPR036388">
    <property type="entry name" value="WH-like_DNA-bd_sf"/>
</dbReference>
<sequence>MRMDRIFKALASEPRRRILRYLGHEPMTVGEIADNFEMTMPSISKHLAVLRDAALVREQKHGQYVLYSLLPDQLTGQIYAFLSDFCPDARAIIESRKGRRSRPQAPAQ</sequence>
<dbReference type="Proteomes" id="UP000279959">
    <property type="component" value="Chromosome"/>
</dbReference>
<dbReference type="EMBL" id="AP018664">
    <property type="protein sequence ID" value="BBD97509.1"/>
    <property type="molecule type" value="Genomic_DNA"/>
</dbReference>
<dbReference type="CDD" id="cd00090">
    <property type="entry name" value="HTH_ARSR"/>
    <property type="match status" value="1"/>
</dbReference>
<dbReference type="SMART" id="SM00418">
    <property type="entry name" value="HTH_ARSR"/>
    <property type="match status" value="1"/>
</dbReference>
<keyword evidence="6" id="KW-1185">Reference proteome</keyword>
<dbReference type="PANTHER" id="PTHR33154">
    <property type="entry name" value="TRANSCRIPTIONAL REGULATOR, ARSR FAMILY"/>
    <property type="match status" value="1"/>
</dbReference>
<feature type="domain" description="HTH arsR-type" evidence="4">
    <location>
        <begin position="1"/>
        <end position="89"/>
    </location>
</feature>
<accession>A0A494WB78</accession>
<dbReference type="InterPro" id="IPR011991">
    <property type="entry name" value="ArsR-like_HTH"/>
</dbReference>
<name>A0A494WB78_9SPHN</name>
<dbReference type="KEGG" id="sami:SAMIE_1010100"/>
<dbReference type="PANTHER" id="PTHR33154:SF33">
    <property type="entry name" value="TRANSCRIPTIONAL REPRESSOR SDPR"/>
    <property type="match status" value="1"/>
</dbReference>
<dbReference type="GO" id="GO:0003700">
    <property type="term" value="F:DNA-binding transcription factor activity"/>
    <property type="evidence" value="ECO:0007669"/>
    <property type="project" value="InterPro"/>
</dbReference>
<keyword evidence="1" id="KW-0805">Transcription regulation</keyword>
<dbReference type="SUPFAM" id="SSF46785">
    <property type="entry name" value="Winged helix' DNA-binding domain"/>
    <property type="match status" value="1"/>
</dbReference>
<dbReference type="GO" id="GO:0003677">
    <property type="term" value="F:DNA binding"/>
    <property type="evidence" value="ECO:0007669"/>
    <property type="project" value="UniProtKB-KW"/>
</dbReference>
<dbReference type="PRINTS" id="PR00778">
    <property type="entry name" value="HTHARSR"/>
</dbReference>
<evidence type="ECO:0000256" key="3">
    <source>
        <dbReference type="ARBA" id="ARBA00023163"/>
    </source>
</evidence>
<evidence type="ECO:0000259" key="4">
    <source>
        <dbReference type="PROSITE" id="PS50987"/>
    </source>
</evidence>
<reference evidence="5 6" key="1">
    <citation type="submission" date="2018-05" db="EMBL/GenBank/DDBJ databases">
        <title>Complete Genome Sequence of the Nonylphenol-Degrading Bacterium Sphingobium amiense DSM 16289T.</title>
        <authorList>
            <person name="Ootsuka M."/>
            <person name="Nishizawa T."/>
            <person name="Ohta H."/>
        </authorList>
    </citation>
    <scope>NUCLEOTIDE SEQUENCE [LARGE SCALE GENOMIC DNA]</scope>
    <source>
        <strain evidence="5 6">DSM 16289</strain>
    </source>
</reference>
<protein>
    <submittedName>
        <fullName evidence="5">ArsR family transcriptional regulator</fullName>
    </submittedName>
</protein>
<evidence type="ECO:0000313" key="6">
    <source>
        <dbReference type="Proteomes" id="UP000279959"/>
    </source>
</evidence>
<dbReference type="PROSITE" id="PS50987">
    <property type="entry name" value="HTH_ARSR_2"/>
    <property type="match status" value="1"/>
</dbReference>
<dbReference type="AlphaFoldDB" id="A0A494WB78"/>
<dbReference type="InterPro" id="IPR051081">
    <property type="entry name" value="HTH_MetalResp_TranReg"/>
</dbReference>
<evidence type="ECO:0000256" key="1">
    <source>
        <dbReference type="ARBA" id="ARBA00023015"/>
    </source>
</evidence>
<evidence type="ECO:0000313" key="5">
    <source>
        <dbReference type="EMBL" id="BBD97509.1"/>
    </source>
</evidence>
<dbReference type="Gene3D" id="1.10.10.10">
    <property type="entry name" value="Winged helix-like DNA-binding domain superfamily/Winged helix DNA-binding domain"/>
    <property type="match status" value="1"/>
</dbReference>
<dbReference type="InterPro" id="IPR001845">
    <property type="entry name" value="HTH_ArsR_DNA-bd_dom"/>
</dbReference>
<proteinExistence type="predicted"/>